<feature type="binding site" evidence="6">
    <location>
        <position position="184"/>
    </location>
    <ligand>
        <name>substrate</name>
    </ligand>
</feature>
<dbReference type="Gene3D" id="3.40.50.720">
    <property type="entry name" value="NAD(P)-binding Rossmann-like Domain"/>
    <property type="match status" value="1"/>
</dbReference>
<evidence type="ECO:0000259" key="7">
    <source>
        <dbReference type="Pfam" id="PF00479"/>
    </source>
</evidence>
<dbReference type="NCBIfam" id="TIGR00871">
    <property type="entry name" value="zwf"/>
    <property type="match status" value="1"/>
</dbReference>
<dbReference type="EC" id="1.1.1.49" evidence="6"/>
<dbReference type="Proteomes" id="UP001418796">
    <property type="component" value="Unassembled WGS sequence"/>
</dbReference>
<evidence type="ECO:0000259" key="8">
    <source>
        <dbReference type="Pfam" id="PF02781"/>
    </source>
</evidence>
<feature type="domain" description="Glucose-6-phosphate dehydrogenase C-terminal" evidence="8">
    <location>
        <begin position="196"/>
        <end position="479"/>
    </location>
</feature>
<dbReference type="InterPro" id="IPR001282">
    <property type="entry name" value="G6P_DH"/>
</dbReference>
<dbReference type="PRINTS" id="PR00079">
    <property type="entry name" value="G6PDHDRGNASE"/>
</dbReference>
<dbReference type="HAMAP" id="MF_00966">
    <property type="entry name" value="G6PD"/>
    <property type="match status" value="1"/>
</dbReference>
<accession>A0ABU9VNC5</accession>
<gene>
    <name evidence="6 9" type="primary">zwf</name>
    <name evidence="9" type="ORF">MKY91_19790</name>
</gene>
<feature type="binding site" evidence="6">
    <location>
        <position position="218"/>
    </location>
    <ligand>
        <name>substrate</name>
    </ligand>
</feature>
<evidence type="ECO:0000256" key="2">
    <source>
        <dbReference type="ARBA" id="ARBA00022526"/>
    </source>
</evidence>
<dbReference type="InterPro" id="IPR022674">
    <property type="entry name" value="G6P_DH_NAD-bd"/>
</dbReference>
<dbReference type="Gene3D" id="3.30.360.10">
    <property type="entry name" value="Dihydrodipicolinate Reductase, domain 2"/>
    <property type="match status" value="1"/>
</dbReference>
<evidence type="ECO:0000256" key="3">
    <source>
        <dbReference type="ARBA" id="ARBA00022857"/>
    </source>
</evidence>
<evidence type="ECO:0000256" key="4">
    <source>
        <dbReference type="ARBA" id="ARBA00023002"/>
    </source>
</evidence>
<feature type="domain" description="Glucose-6-phosphate dehydrogenase NAD-binding" evidence="7">
    <location>
        <begin position="7"/>
        <end position="189"/>
    </location>
</feature>
<comment type="catalytic activity">
    <reaction evidence="6">
        <text>D-glucose 6-phosphate + NADP(+) = 6-phospho-D-glucono-1,5-lactone + NADPH + H(+)</text>
        <dbReference type="Rhea" id="RHEA:15841"/>
        <dbReference type="ChEBI" id="CHEBI:15378"/>
        <dbReference type="ChEBI" id="CHEBI:57783"/>
        <dbReference type="ChEBI" id="CHEBI:57955"/>
        <dbReference type="ChEBI" id="CHEBI:58349"/>
        <dbReference type="ChEBI" id="CHEBI:61548"/>
        <dbReference type="EC" id="1.1.1.49"/>
    </reaction>
</comment>
<keyword evidence="5 6" id="KW-0119">Carbohydrate metabolism</keyword>
<evidence type="ECO:0000256" key="1">
    <source>
        <dbReference type="ARBA" id="ARBA00004937"/>
    </source>
</evidence>
<dbReference type="InterPro" id="IPR036291">
    <property type="entry name" value="NAD(P)-bd_dom_sf"/>
</dbReference>
<feature type="binding site" evidence="6">
    <location>
        <position position="339"/>
    </location>
    <ligand>
        <name>substrate</name>
    </ligand>
</feature>
<feature type="binding site" evidence="6">
    <location>
        <begin position="10"/>
        <end position="17"/>
    </location>
    <ligand>
        <name>NADP(+)</name>
        <dbReference type="ChEBI" id="CHEBI:58349"/>
    </ligand>
</feature>
<dbReference type="EMBL" id="JBCITK010000001">
    <property type="protein sequence ID" value="MEN0645412.1"/>
    <property type="molecule type" value="Genomic_DNA"/>
</dbReference>
<evidence type="ECO:0000256" key="5">
    <source>
        <dbReference type="ARBA" id="ARBA00023277"/>
    </source>
</evidence>
<name>A0ABU9VNC5_9BACI</name>
<feature type="binding site" evidence="6">
    <location>
        <position position="44"/>
    </location>
    <ligand>
        <name>NADP(+)</name>
        <dbReference type="ChEBI" id="CHEBI:58349"/>
    </ligand>
</feature>
<dbReference type="SUPFAM" id="SSF51735">
    <property type="entry name" value="NAD(P)-binding Rossmann-fold domains"/>
    <property type="match status" value="1"/>
</dbReference>
<evidence type="ECO:0000313" key="10">
    <source>
        <dbReference type="Proteomes" id="UP001418796"/>
    </source>
</evidence>
<feature type="binding site" evidence="6">
    <location>
        <position position="344"/>
    </location>
    <ligand>
        <name>substrate</name>
    </ligand>
</feature>
<dbReference type="GO" id="GO:0004345">
    <property type="term" value="F:glucose-6-phosphate dehydrogenase activity"/>
    <property type="evidence" value="ECO:0007669"/>
    <property type="project" value="UniProtKB-EC"/>
</dbReference>
<comment type="caution">
    <text evidence="9">The sequence shown here is derived from an EMBL/GenBank/DDBJ whole genome shotgun (WGS) entry which is preliminary data.</text>
</comment>
<dbReference type="PIRSF" id="PIRSF000110">
    <property type="entry name" value="G6PD"/>
    <property type="match status" value="1"/>
</dbReference>
<dbReference type="InterPro" id="IPR022675">
    <property type="entry name" value="G6P_DH_C"/>
</dbReference>
<feature type="binding site" evidence="6">
    <location>
        <position position="237"/>
    </location>
    <ligand>
        <name>substrate</name>
    </ligand>
</feature>
<dbReference type="SUPFAM" id="SSF55347">
    <property type="entry name" value="Glyceraldehyde-3-phosphate dehydrogenase-like, C-terminal domain"/>
    <property type="match status" value="1"/>
</dbReference>
<keyword evidence="2 6" id="KW-0313">Glucose metabolism</keyword>
<dbReference type="Pfam" id="PF02781">
    <property type="entry name" value="G6PD_C"/>
    <property type="match status" value="1"/>
</dbReference>
<comment type="similarity">
    <text evidence="6">Belongs to the glucose-6-phosphate dehydrogenase family.</text>
</comment>
<keyword evidence="3 6" id="KW-0521">NADP</keyword>
<dbReference type="Pfam" id="PF00479">
    <property type="entry name" value="G6PD_N"/>
    <property type="match status" value="1"/>
</dbReference>
<feature type="binding site" evidence="6">
    <location>
        <position position="180"/>
    </location>
    <ligand>
        <name>substrate</name>
    </ligand>
</feature>
<feature type="binding site" evidence="6">
    <location>
        <position position="150"/>
    </location>
    <ligand>
        <name>NADP(+)</name>
        <dbReference type="ChEBI" id="CHEBI:58349"/>
    </ligand>
</feature>
<protein>
    <recommendedName>
        <fullName evidence="6">Glucose-6-phosphate 1-dehydrogenase</fullName>
        <shortName evidence="6">G6PD</shortName>
        <ecNumber evidence="6">1.1.1.49</ecNumber>
    </recommendedName>
</protein>
<comment type="pathway">
    <text evidence="1 6">Carbohydrate degradation; pentose phosphate pathway; D-ribulose 5-phosphate from D-glucose 6-phosphate (oxidative stage): step 1/3.</text>
</comment>
<organism evidence="9 10">
    <name type="scientific">Alkalicoccobacillus gibsonii</name>
    <dbReference type="NCBI Taxonomy" id="79881"/>
    <lineage>
        <taxon>Bacteria</taxon>
        <taxon>Bacillati</taxon>
        <taxon>Bacillota</taxon>
        <taxon>Bacilli</taxon>
        <taxon>Bacillales</taxon>
        <taxon>Bacillaceae</taxon>
        <taxon>Alkalicoccobacillus</taxon>
    </lineage>
</organism>
<evidence type="ECO:0000256" key="6">
    <source>
        <dbReference type="HAMAP-Rule" id="MF_00966"/>
    </source>
</evidence>
<keyword evidence="10" id="KW-1185">Reference proteome</keyword>
<dbReference type="PANTHER" id="PTHR23429">
    <property type="entry name" value="GLUCOSE-6-PHOSPHATE 1-DEHYDROGENASE G6PD"/>
    <property type="match status" value="1"/>
</dbReference>
<proteinExistence type="inferred from homology"/>
<dbReference type="RefSeq" id="WP_343131986.1">
    <property type="nucleotide sequence ID" value="NZ_JBCITK010000001.1"/>
</dbReference>
<sequence length="479" mass="54101">MDPMSFILFGATGDLAKRKIYPALFNLYMDNKLPEAFSVIGVGRESLNKKEFQSTVIDSLYEFSRHSTDDKAKKLAFVQKLSYVNVDVTDEESFNELKAFVEGQEEGAGLGNNRIFYLSVSPALFDVITTNINKSGLGDTSGWKRVIIEKPFGHDLKSARALNSTVLRAFSEDEIYRIDHYLGKPMVQNLETLISANPVLQSIWSNQLIANVQITANETVGVGTRSSYYEHSGAIRDMVQNHMLQLVMMTAVRMSERQSVSELRDEKIKLMNAIEPTSPEDVIRAQYTRLTIQDETIVSGYTDESGVRSDSTTDTFVAARLQINTPTWQGVPFFIRTGKRLRSKETKIVVEFKDSLNLSQNASDAAPNLLVIHINPNDGVTLQLNSKHPLTGELEPIKVEFSASHRETPEAYEFLLADAIKGDPTFFTHWDEVELAWQWIQPILEQFDSNTIPLHYYQAGTNGPEEADKLLESYGYKWW</sequence>
<reference evidence="9 10" key="1">
    <citation type="submission" date="2024-03" db="EMBL/GenBank/DDBJ databases">
        <title>Bacilli Hybrid Assemblies.</title>
        <authorList>
            <person name="Kovac J."/>
        </authorList>
    </citation>
    <scope>NUCLEOTIDE SEQUENCE [LARGE SCALE GENOMIC DNA]</scope>
    <source>
        <strain evidence="9 10">FSL R7-0666</strain>
    </source>
</reference>
<keyword evidence="4 6" id="KW-0560">Oxidoreductase</keyword>
<comment type="function">
    <text evidence="6">Catalyzes the oxidation of glucose 6-phosphate to 6-phosphogluconolactone.</text>
</comment>
<dbReference type="PANTHER" id="PTHR23429:SF0">
    <property type="entry name" value="GLUCOSE-6-PHOSPHATE 1-DEHYDROGENASE"/>
    <property type="match status" value="1"/>
</dbReference>
<evidence type="ECO:0000313" key="9">
    <source>
        <dbReference type="EMBL" id="MEN0645412.1"/>
    </source>
</evidence>
<feature type="binding site" evidence="6">
    <location>
        <begin position="87"/>
        <end position="88"/>
    </location>
    <ligand>
        <name>NADP(+)</name>
        <dbReference type="ChEBI" id="CHEBI:58349"/>
    </ligand>
</feature>
<feature type="active site" description="Proton acceptor" evidence="6">
    <location>
        <position position="242"/>
    </location>
</feature>